<evidence type="ECO:0000256" key="2">
    <source>
        <dbReference type="SAM" id="SignalP"/>
    </source>
</evidence>
<feature type="chain" id="PRO_5022780758" evidence="2">
    <location>
        <begin position="19"/>
        <end position="213"/>
    </location>
</feature>
<evidence type="ECO:0000256" key="1">
    <source>
        <dbReference type="SAM" id="MobiDB-lite"/>
    </source>
</evidence>
<name>A0A5C3EDF3_9BASI</name>
<feature type="region of interest" description="Disordered" evidence="1">
    <location>
        <begin position="17"/>
        <end position="77"/>
    </location>
</feature>
<feature type="compositionally biased region" description="Low complexity" evidence="1">
    <location>
        <begin position="22"/>
        <end position="34"/>
    </location>
</feature>
<dbReference type="EMBL" id="OOIN01000022">
    <property type="protein sequence ID" value="SPO28478.1"/>
    <property type="molecule type" value="Genomic_DNA"/>
</dbReference>
<proteinExistence type="predicted"/>
<dbReference type="Proteomes" id="UP000324022">
    <property type="component" value="Unassembled WGS sequence"/>
</dbReference>
<keyword evidence="2" id="KW-0732">Signal</keyword>
<feature type="signal peptide" evidence="2">
    <location>
        <begin position="1"/>
        <end position="18"/>
    </location>
</feature>
<accession>A0A5C3EDF3</accession>
<protein>
    <submittedName>
        <fullName evidence="3">Uncharacterized protein</fullName>
    </submittedName>
</protein>
<sequence>MLWLTSVVALQLLISCRAAPTSSNSPSGRSSSDGRPSETSGESSGEVPISQATRGRKRPTPPPPVLTHGAEPLQMAPSPRFEVHPLKRLSMGSASQVPPTPYQTLMDDPTKIFDVTSPGKIHPNSPAQHGPGPTSQLLSVVPYPSHPPLPLTAWLKAAPTGVYADWWLEYRAAHNGPLPDIFRISRGSGMVDFIREEYHRYAARVLALDELRK</sequence>
<evidence type="ECO:0000313" key="4">
    <source>
        <dbReference type="Proteomes" id="UP000324022"/>
    </source>
</evidence>
<gene>
    <name evidence="3" type="ORF">UTRI_04875</name>
</gene>
<evidence type="ECO:0000313" key="3">
    <source>
        <dbReference type="EMBL" id="SPO28478.1"/>
    </source>
</evidence>
<feature type="region of interest" description="Disordered" evidence="1">
    <location>
        <begin position="114"/>
        <end position="134"/>
    </location>
</feature>
<keyword evidence="4" id="KW-1185">Reference proteome</keyword>
<dbReference type="AlphaFoldDB" id="A0A5C3EDF3"/>
<reference evidence="3 4" key="1">
    <citation type="submission" date="2018-03" db="EMBL/GenBank/DDBJ databases">
        <authorList>
            <person name="Guldener U."/>
        </authorList>
    </citation>
    <scope>NUCLEOTIDE SEQUENCE [LARGE SCALE GENOMIC DNA]</scope>
    <source>
        <strain evidence="3 4">NBRC100155</strain>
    </source>
</reference>
<organism evidence="3 4">
    <name type="scientific">Ustilago trichophora</name>
    <dbReference type="NCBI Taxonomy" id="86804"/>
    <lineage>
        <taxon>Eukaryota</taxon>
        <taxon>Fungi</taxon>
        <taxon>Dikarya</taxon>
        <taxon>Basidiomycota</taxon>
        <taxon>Ustilaginomycotina</taxon>
        <taxon>Ustilaginomycetes</taxon>
        <taxon>Ustilaginales</taxon>
        <taxon>Ustilaginaceae</taxon>
        <taxon>Ustilago</taxon>
    </lineage>
</organism>